<proteinExistence type="predicted"/>
<dbReference type="PANTHER" id="PTHR45947:SF3">
    <property type="entry name" value="SULFOQUINOVOSYL TRANSFERASE SQD2"/>
    <property type="match status" value="1"/>
</dbReference>
<dbReference type="GeneID" id="71853849"/>
<feature type="domain" description="Glycosyltransferase subfamily 4-like N-terminal" evidence="2">
    <location>
        <begin position="15"/>
        <end position="158"/>
    </location>
</feature>
<evidence type="ECO:0000259" key="1">
    <source>
        <dbReference type="Pfam" id="PF00534"/>
    </source>
</evidence>
<feature type="domain" description="Glycosyl transferase family 1" evidence="1">
    <location>
        <begin position="176"/>
        <end position="327"/>
    </location>
</feature>
<dbReference type="Gene3D" id="3.40.50.2000">
    <property type="entry name" value="Glycogen Phosphorylase B"/>
    <property type="match status" value="2"/>
</dbReference>
<dbReference type="RefSeq" id="WP_246974598.1">
    <property type="nucleotide sequence ID" value="NZ_CP095397.1"/>
</dbReference>
<sequence length="365" mass="41327">MKVGFFTDSYFPEIDGVTYTIKHWRERLERNGHEVYVVYPDGDYEPGEREIPVSSVPNPFYSGYRIPLFKRLSALPDLDLVHCHGPAPVGILGRYYAWKRDVPAIYTHHTPLEEYFPQSVKSRRLASLLTRLYLPWENTLLGSFDAVTASTERIDREVDPVKLPVGIDMEFFQPTDEEWYPDRTVIGYSGRISGEKNVDEIVAVAERLSEYEFVVVGEGPARRSLECDAPDNVEFLDFLPREELPVFYSSIDAFVTASTGDTLGLSTLEANACGTPVAAADVPPFTDTIGPENGARFGYGDRDDMAETIETCLETDWDTRAAVETYSIQHTLEQLESLYREVTLSTDGTYAETTQRWKLPERDRG</sequence>
<evidence type="ECO:0000313" key="3">
    <source>
        <dbReference type="EMBL" id="MFC4247204.1"/>
    </source>
</evidence>
<dbReference type="InterPro" id="IPR050194">
    <property type="entry name" value="Glycosyltransferase_grp1"/>
</dbReference>
<dbReference type="Pfam" id="PF00534">
    <property type="entry name" value="Glycos_transf_1"/>
    <property type="match status" value="1"/>
</dbReference>
<evidence type="ECO:0000313" key="4">
    <source>
        <dbReference type="Proteomes" id="UP001595821"/>
    </source>
</evidence>
<gene>
    <name evidence="3" type="ORF">ACFOZ7_09375</name>
</gene>
<accession>A0ABD5NYN7</accession>
<dbReference type="InterPro" id="IPR001296">
    <property type="entry name" value="Glyco_trans_1"/>
</dbReference>
<keyword evidence="3" id="KW-0808">Transferase</keyword>
<dbReference type="AlphaFoldDB" id="A0ABD5NYN7"/>
<dbReference type="GO" id="GO:0016757">
    <property type="term" value="F:glycosyltransferase activity"/>
    <property type="evidence" value="ECO:0007669"/>
    <property type="project" value="UniProtKB-KW"/>
</dbReference>
<dbReference type="Proteomes" id="UP001595821">
    <property type="component" value="Unassembled WGS sequence"/>
</dbReference>
<dbReference type="SUPFAM" id="SSF53756">
    <property type="entry name" value="UDP-Glycosyltransferase/glycogen phosphorylase"/>
    <property type="match status" value="1"/>
</dbReference>
<name>A0ABD5NYN7_9EURY</name>
<reference evidence="3 4" key="1">
    <citation type="journal article" date="2014" name="Int. J. Syst. Evol. Microbiol.">
        <title>Complete genome sequence of Corynebacterium casei LMG S-19264T (=DSM 44701T), isolated from a smear-ripened cheese.</title>
        <authorList>
            <consortium name="US DOE Joint Genome Institute (JGI-PGF)"/>
            <person name="Walter F."/>
            <person name="Albersmeier A."/>
            <person name="Kalinowski J."/>
            <person name="Ruckert C."/>
        </authorList>
    </citation>
    <scope>NUCLEOTIDE SEQUENCE [LARGE SCALE GENOMIC DNA]</scope>
    <source>
        <strain evidence="3 4">IBRC-M 10912</strain>
    </source>
</reference>
<dbReference type="EC" id="2.4.-.-" evidence="3"/>
<protein>
    <submittedName>
        <fullName evidence="3">Glycosyltransferase</fullName>
        <ecNumber evidence="3">2.4.-.-</ecNumber>
    </submittedName>
</protein>
<dbReference type="PANTHER" id="PTHR45947">
    <property type="entry name" value="SULFOQUINOVOSYL TRANSFERASE SQD2"/>
    <property type="match status" value="1"/>
</dbReference>
<evidence type="ECO:0000259" key="2">
    <source>
        <dbReference type="Pfam" id="PF13439"/>
    </source>
</evidence>
<organism evidence="3 4">
    <name type="scientific">Natribaculum luteum</name>
    <dbReference type="NCBI Taxonomy" id="1586232"/>
    <lineage>
        <taxon>Archaea</taxon>
        <taxon>Methanobacteriati</taxon>
        <taxon>Methanobacteriota</taxon>
        <taxon>Stenosarchaea group</taxon>
        <taxon>Halobacteria</taxon>
        <taxon>Halobacteriales</taxon>
        <taxon>Natrialbaceae</taxon>
        <taxon>Natribaculum</taxon>
    </lineage>
</organism>
<dbReference type="InterPro" id="IPR028098">
    <property type="entry name" value="Glyco_trans_4-like_N"/>
</dbReference>
<comment type="caution">
    <text evidence="3">The sequence shown here is derived from an EMBL/GenBank/DDBJ whole genome shotgun (WGS) entry which is preliminary data.</text>
</comment>
<dbReference type="Pfam" id="PF13439">
    <property type="entry name" value="Glyco_transf_4"/>
    <property type="match status" value="1"/>
</dbReference>
<dbReference type="EMBL" id="JBHSDJ010000029">
    <property type="protein sequence ID" value="MFC4247204.1"/>
    <property type="molecule type" value="Genomic_DNA"/>
</dbReference>
<keyword evidence="3" id="KW-0328">Glycosyltransferase</keyword>